<accession>A0A518CH51</accession>
<keyword evidence="1" id="KW-0472">Membrane</keyword>
<evidence type="ECO:0000256" key="1">
    <source>
        <dbReference type="SAM" id="Phobius"/>
    </source>
</evidence>
<dbReference type="Gene3D" id="3.80.10.10">
    <property type="entry name" value="Ribonuclease Inhibitor"/>
    <property type="match status" value="2"/>
</dbReference>
<dbReference type="SUPFAM" id="SSF52047">
    <property type="entry name" value="RNI-like"/>
    <property type="match status" value="1"/>
</dbReference>
<dbReference type="EMBL" id="CP036281">
    <property type="protein sequence ID" value="QDU78559.1"/>
    <property type="molecule type" value="Genomic_DNA"/>
</dbReference>
<sequence length="383" mass="44012">MSPSQWLLKKKILVAFASFLPITLMVYHLWFINHYHYVRQDMQFVNSFFEYEGCGLYSNKQQDIALSFGVTSSSFLVRTLGSHTFIQNYLLHPISLDIRRDAALEKLSFHLDLSALKRLDVSGNSIIYSWKDEPPKPVTNTFSGRSMALLKDCRKIESFNAAGSLLEDDAMRIVGNWSRLEELDLSNTKVTDDGLRFLQRYPRLHTLNLAGLPVTDALMQSLIKEDQYPTLTRLYFADSQITSDSLKVLGYLPELVELSLGGADLTQATSDDWKPLAKHRELYALGLADAKINEQTIRSLTPLRSLQELNLTGTDITPDILRALKRLPRIRSIIFEETEINNTHIDLLAELTHLRELSVHHTRINREHVLKLRERLPRCEIRY</sequence>
<dbReference type="InterPro" id="IPR032675">
    <property type="entry name" value="LRR_dom_sf"/>
</dbReference>
<name>A0A518CH51_9PLAN</name>
<dbReference type="RefSeq" id="WP_144992415.1">
    <property type="nucleotide sequence ID" value="NZ_CP036281.1"/>
</dbReference>
<gene>
    <name evidence="2" type="ORF">Pla110_02630</name>
</gene>
<keyword evidence="1" id="KW-1133">Transmembrane helix</keyword>
<protein>
    <submittedName>
        <fullName evidence="2">Leucine Rich repeats (2 copies)</fullName>
    </submittedName>
</protein>
<dbReference type="InterPro" id="IPR001611">
    <property type="entry name" value="Leu-rich_rpt"/>
</dbReference>
<dbReference type="OrthoDB" id="232968at2"/>
<proteinExistence type="predicted"/>
<dbReference type="Proteomes" id="UP000317178">
    <property type="component" value="Chromosome"/>
</dbReference>
<evidence type="ECO:0000313" key="3">
    <source>
        <dbReference type="Proteomes" id="UP000317178"/>
    </source>
</evidence>
<dbReference type="Pfam" id="PF13516">
    <property type="entry name" value="LRR_6"/>
    <property type="match status" value="2"/>
</dbReference>
<organism evidence="2 3">
    <name type="scientific">Polystyrenella longa</name>
    <dbReference type="NCBI Taxonomy" id="2528007"/>
    <lineage>
        <taxon>Bacteria</taxon>
        <taxon>Pseudomonadati</taxon>
        <taxon>Planctomycetota</taxon>
        <taxon>Planctomycetia</taxon>
        <taxon>Planctomycetales</taxon>
        <taxon>Planctomycetaceae</taxon>
        <taxon>Polystyrenella</taxon>
    </lineage>
</organism>
<reference evidence="2 3" key="1">
    <citation type="submission" date="2019-02" db="EMBL/GenBank/DDBJ databases">
        <title>Deep-cultivation of Planctomycetes and their phenomic and genomic characterization uncovers novel biology.</title>
        <authorList>
            <person name="Wiegand S."/>
            <person name="Jogler M."/>
            <person name="Boedeker C."/>
            <person name="Pinto D."/>
            <person name="Vollmers J."/>
            <person name="Rivas-Marin E."/>
            <person name="Kohn T."/>
            <person name="Peeters S.H."/>
            <person name="Heuer A."/>
            <person name="Rast P."/>
            <person name="Oberbeckmann S."/>
            <person name="Bunk B."/>
            <person name="Jeske O."/>
            <person name="Meyerdierks A."/>
            <person name="Storesund J.E."/>
            <person name="Kallscheuer N."/>
            <person name="Luecker S."/>
            <person name="Lage O.M."/>
            <person name="Pohl T."/>
            <person name="Merkel B.J."/>
            <person name="Hornburger P."/>
            <person name="Mueller R.-W."/>
            <person name="Bruemmer F."/>
            <person name="Labrenz M."/>
            <person name="Spormann A.M."/>
            <person name="Op den Camp H."/>
            <person name="Overmann J."/>
            <person name="Amann R."/>
            <person name="Jetten M.S.M."/>
            <person name="Mascher T."/>
            <person name="Medema M.H."/>
            <person name="Devos D.P."/>
            <person name="Kaster A.-K."/>
            <person name="Ovreas L."/>
            <person name="Rohde M."/>
            <person name="Galperin M.Y."/>
            <person name="Jogler C."/>
        </authorList>
    </citation>
    <scope>NUCLEOTIDE SEQUENCE [LARGE SCALE GENOMIC DNA]</scope>
    <source>
        <strain evidence="2 3">Pla110</strain>
    </source>
</reference>
<keyword evidence="1" id="KW-0812">Transmembrane</keyword>
<dbReference type="KEGG" id="plon:Pla110_02630"/>
<keyword evidence="3" id="KW-1185">Reference proteome</keyword>
<evidence type="ECO:0000313" key="2">
    <source>
        <dbReference type="EMBL" id="QDU78559.1"/>
    </source>
</evidence>
<dbReference type="InterPro" id="IPR051341">
    <property type="entry name" value="Zyg-11_UBL_adapter"/>
</dbReference>
<dbReference type="PANTHER" id="PTHR12904:SF23">
    <property type="entry name" value="PROTEIN ZER-1 HOMOLOG"/>
    <property type="match status" value="1"/>
</dbReference>
<feature type="transmembrane region" description="Helical" evidence="1">
    <location>
        <begin position="12"/>
        <end position="32"/>
    </location>
</feature>
<dbReference type="AlphaFoldDB" id="A0A518CH51"/>
<dbReference type="PANTHER" id="PTHR12904">
    <property type="match status" value="1"/>
</dbReference>